<reference evidence="2 3" key="1">
    <citation type="journal article" date="2015" name="Mol. Plant Microbe Interact.">
        <title>Comparative Genomic Analysis of Pseudomonas chlororaphis PCL1606 Reveals New Insight into Antifungal Compounds Involved in Biocontrol.</title>
        <authorList>
            <person name="Calderon C.E."/>
            <person name="Ramos C."/>
            <person name="de Vicente A."/>
            <person name="Cazorla F.M."/>
        </authorList>
    </citation>
    <scope>NUCLEOTIDE SEQUENCE [LARGE SCALE GENOMIC DNA]</scope>
    <source>
        <strain evidence="2 3">PCL1606</strain>
    </source>
</reference>
<accession>A0A0D5Y780</accession>
<dbReference type="AlphaFoldDB" id="A0A0D5Y780"/>
<feature type="signal peptide" evidence="1">
    <location>
        <begin position="1"/>
        <end position="20"/>
    </location>
</feature>
<dbReference type="EMBL" id="CP011110">
    <property type="protein sequence ID" value="AKA27146.1"/>
    <property type="molecule type" value="Genomic_DNA"/>
</dbReference>
<dbReference type="PANTHER" id="PTHR33706:SF1">
    <property type="entry name" value="TPR REPEAT PROTEIN"/>
    <property type="match status" value="1"/>
</dbReference>
<evidence type="ECO:0000313" key="2">
    <source>
        <dbReference type="EMBL" id="AKA27146.1"/>
    </source>
</evidence>
<evidence type="ECO:0008006" key="4">
    <source>
        <dbReference type="Google" id="ProtNLM"/>
    </source>
</evidence>
<dbReference type="PATRIC" id="fig|587753.10.peg.5687"/>
<dbReference type="PANTHER" id="PTHR33706">
    <property type="entry name" value="MORN VARIANT REPEAT PROTEIN"/>
    <property type="match status" value="1"/>
</dbReference>
<keyword evidence="1" id="KW-0732">Signal</keyword>
<dbReference type="RefSeq" id="WP_045886285.1">
    <property type="nucleotide sequence ID" value="NZ_CP011110.1"/>
</dbReference>
<organism evidence="2 3">
    <name type="scientific">Pseudomonas chlororaphis</name>
    <dbReference type="NCBI Taxonomy" id="587753"/>
    <lineage>
        <taxon>Bacteria</taxon>
        <taxon>Pseudomonadati</taxon>
        <taxon>Pseudomonadota</taxon>
        <taxon>Gammaproteobacteria</taxon>
        <taxon>Pseudomonadales</taxon>
        <taxon>Pseudomonadaceae</taxon>
        <taxon>Pseudomonas</taxon>
    </lineage>
</organism>
<protein>
    <recommendedName>
        <fullName evidence="4">Antitoxin component YwqK of the YwqJK toxin-antitoxin module</fullName>
    </recommendedName>
</protein>
<sequence>MQWTRSLGLIACLAFGSTQAAPFYADKPLAHPLIVGLTESQATLAFIKQAGGVKGYYSVDPDESQPQLLDDFGNATIESVFNIALDSESPIRLVLFKQGGQYRVYAYRYNENDQLYQRLDKLQPALERITKDRKKLDALTVKQALRQLTPLNYSVFYEDSGIDEFDQLDHSAGTLVGYFDQGGKPISANPPGTDQDSYKKTFAEKDGRFLTVTYWRGDAPAQEGEPLLYNYRASRVAWETEPQRFTGSEDGPSVAYSGSGAVAAVGAFAQGQRTGKWGIGGPQGSWSQGGYINGKRQGQWNLDHESEGYFMTGEYRDDLREGRWDIHLAEFETPQDGGFVTYARDLRNGPSERRENGQVIERGDYLDDRRQGLWLTPEGTGHFDQGVRSGPWQLKAAEGHTHSVGFVADKMDGELRDTDAKGVLRVIEHYRGGILWGTQEGYNDAGQLMYSYNYENGQREGRSLVYSADGKVLLSDISYRNGNLQGPYLTFLADGSPATVGRVEGSDFIGLMTQLDEHGQIFSATPRCRFESYRTEVQNCGMAREFRQGRVTSERDYLYGELQEYREYDAQSGRKTRERVIAADDKVSEITYYDNGQIDCQVNKAGFEWMTINQQRLKNHDRAKLAGEQLCYHRNGAIKSRELLENGLSACRLVYDENGTQTASSPTGCGAPATAAASQ</sequence>
<gene>
    <name evidence="2" type="ORF">PCL1606_57010</name>
</gene>
<dbReference type="Proteomes" id="UP000032748">
    <property type="component" value="Chromosome"/>
</dbReference>
<name>A0A0D5Y780_9PSED</name>
<dbReference type="SUPFAM" id="SSF82185">
    <property type="entry name" value="Histone H3 K4-specific methyltransferase SET7/9 N-terminal domain"/>
    <property type="match status" value="2"/>
</dbReference>
<dbReference type="OrthoDB" id="8705072at2"/>
<dbReference type="KEGG" id="pcz:PCL1606_57010"/>
<feature type="chain" id="PRO_5002299940" description="Antitoxin component YwqK of the YwqJK toxin-antitoxin module" evidence="1">
    <location>
        <begin position="21"/>
        <end position="679"/>
    </location>
</feature>
<evidence type="ECO:0000256" key="1">
    <source>
        <dbReference type="SAM" id="SignalP"/>
    </source>
</evidence>
<proteinExistence type="predicted"/>
<evidence type="ECO:0000313" key="3">
    <source>
        <dbReference type="Proteomes" id="UP000032748"/>
    </source>
</evidence>
<dbReference type="Gene3D" id="3.90.930.1">
    <property type="match status" value="2"/>
</dbReference>